<dbReference type="GO" id="GO:0005634">
    <property type="term" value="C:nucleus"/>
    <property type="evidence" value="ECO:0007669"/>
    <property type="project" value="TreeGrafter"/>
</dbReference>
<accession>A0AAD5VW50</accession>
<organism evidence="3 4">
    <name type="scientific">Leucocoprinus birnbaumii</name>
    <dbReference type="NCBI Taxonomy" id="56174"/>
    <lineage>
        <taxon>Eukaryota</taxon>
        <taxon>Fungi</taxon>
        <taxon>Dikarya</taxon>
        <taxon>Basidiomycota</taxon>
        <taxon>Agaricomycotina</taxon>
        <taxon>Agaricomycetes</taxon>
        <taxon>Agaricomycetidae</taxon>
        <taxon>Agaricales</taxon>
        <taxon>Agaricineae</taxon>
        <taxon>Agaricaceae</taxon>
        <taxon>Leucocoprinus</taxon>
    </lineage>
</organism>
<dbReference type="AlphaFoldDB" id="A0AAD5VW50"/>
<dbReference type="EMBL" id="JANIEX010000178">
    <property type="protein sequence ID" value="KAJ3571588.1"/>
    <property type="molecule type" value="Genomic_DNA"/>
</dbReference>
<feature type="region of interest" description="Disordered" evidence="1">
    <location>
        <begin position="294"/>
        <end position="320"/>
    </location>
</feature>
<dbReference type="GO" id="GO:0051087">
    <property type="term" value="F:protein-folding chaperone binding"/>
    <property type="evidence" value="ECO:0007669"/>
    <property type="project" value="TreeGrafter"/>
</dbReference>
<dbReference type="SMART" id="SM00271">
    <property type="entry name" value="DnaJ"/>
    <property type="match status" value="1"/>
</dbReference>
<dbReference type="GO" id="GO:0044183">
    <property type="term" value="F:protein folding chaperone"/>
    <property type="evidence" value="ECO:0007669"/>
    <property type="project" value="TreeGrafter"/>
</dbReference>
<dbReference type="InterPro" id="IPR001623">
    <property type="entry name" value="DnaJ_domain"/>
</dbReference>
<comment type="caution">
    <text evidence="3">The sequence shown here is derived from an EMBL/GenBank/DDBJ whole genome shotgun (WGS) entry which is preliminary data.</text>
</comment>
<evidence type="ECO:0000313" key="4">
    <source>
        <dbReference type="Proteomes" id="UP001213000"/>
    </source>
</evidence>
<name>A0AAD5VW50_9AGAR</name>
<evidence type="ECO:0000313" key="3">
    <source>
        <dbReference type="EMBL" id="KAJ3571588.1"/>
    </source>
</evidence>
<dbReference type="GO" id="GO:0005737">
    <property type="term" value="C:cytoplasm"/>
    <property type="evidence" value="ECO:0007669"/>
    <property type="project" value="TreeGrafter"/>
</dbReference>
<dbReference type="InterPro" id="IPR036869">
    <property type="entry name" value="J_dom_sf"/>
</dbReference>
<dbReference type="PROSITE" id="PS50076">
    <property type="entry name" value="DNAJ_2"/>
    <property type="match status" value="1"/>
</dbReference>
<reference evidence="3" key="1">
    <citation type="submission" date="2022-07" db="EMBL/GenBank/DDBJ databases">
        <title>Genome Sequence of Leucocoprinus birnbaumii.</title>
        <authorList>
            <person name="Buettner E."/>
        </authorList>
    </citation>
    <scope>NUCLEOTIDE SEQUENCE</scope>
    <source>
        <strain evidence="3">VT141</strain>
    </source>
</reference>
<keyword evidence="4" id="KW-1185">Reference proteome</keyword>
<dbReference type="GO" id="GO:0051082">
    <property type="term" value="F:unfolded protein binding"/>
    <property type="evidence" value="ECO:0007669"/>
    <property type="project" value="TreeGrafter"/>
</dbReference>
<dbReference type="CDD" id="cd06257">
    <property type="entry name" value="DnaJ"/>
    <property type="match status" value="1"/>
</dbReference>
<proteinExistence type="predicted"/>
<protein>
    <recommendedName>
        <fullName evidence="2">J domain-containing protein</fullName>
    </recommendedName>
</protein>
<evidence type="ECO:0000256" key="1">
    <source>
        <dbReference type="SAM" id="MobiDB-lite"/>
    </source>
</evidence>
<dbReference type="PANTHER" id="PTHR43948">
    <property type="entry name" value="DNAJ HOMOLOG SUBFAMILY B"/>
    <property type="match status" value="1"/>
</dbReference>
<dbReference type="Proteomes" id="UP001213000">
    <property type="component" value="Unassembled WGS sequence"/>
</dbReference>
<feature type="region of interest" description="Disordered" evidence="1">
    <location>
        <begin position="538"/>
        <end position="557"/>
    </location>
</feature>
<dbReference type="SUPFAM" id="SSF46565">
    <property type="entry name" value="Chaperone J-domain"/>
    <property type="match status" value="1"/>
</dbReference>
<feature type="domain" description="J" evidence="2">
    <location>
        <begin position="6"/>
        <end position="76"/>
    </location>
</feature>
<dbReference type="Pfam" id="PF00226">
    <property type="entry name" value="DnaJ"/>
    <property type="match status" value="1"/>
</dbReference>
<evidence type="ECO:0000259" key="2">
    <source>
        <dbReference type="PROSITE" id="PS50076"/>
    </source>
</evidence>
<gene>
    <name evidence="3" type="ORF">NP233_g3661</name>
</gene>
<dbReference type="PRINTS" id="PR00625">
    <property type="entry name" value="JDOMAIN"/>
</dbReference>
<dbReference type="PANTHER" id="PTHR43948:SF21">
    <property type="entry name" value="DNAJ DOMAIN-CONTAINING PROTEIN"/>
    <property type="match status" value="1"/>
</dbReference>
<sequence>MSQFPDYYKLLNIPSNSSQEEVRQAYRRESLKTHPDRLANATPAEKQAATERFQAVADAYYVLSDPQRRKEYDTLYSTRSDRTDNPNSTYDFFAQFANLFGGGAPQSAGEGDAQPNADGVFADVFEELLRPEVERRVPIWGWVGAACGGGIGFIVANVPGLMLGAFAGNRLGAVRDAKGKSVAAVFSELSGNQRAELLGCAFGSQAIEDDITTNLRLGHFNWISVLGCGLLAMEGSERAVTQNSNGFTRLKDRVLVTPNKKHNRSHFRIHMSRARPNAPSRPLRHSTQRTTSFSFAPYPKTKRNPISHSVEKTPPRTPTHRLRRTLSERSYFTGLVETSSETQACLTQNRIASPSKGILNRARRLSRSDGPPLKDIKPQNSKLNSSACFLGSANVPFELGNAMVGDTGLSLDSATGTHSELKGTDVAEGMGLELEFQSLRLEGQRVADIKLGDCSWPTPYEFSAGIENVNEPAPMIGSPCLPESKQRNEDLILRLRRALATETHARQHAERQHLQEMKRRIEMEEIVAQLQCEREELSQQLSAAQPPPSSSPVLLSSSPCTSSKVLIAPTLLGHR</sequence>
<dbReference type="Gene3D" id="1.10.287.110">
    <property type="entry name" value="DnaJ domain"/>
    <property type="match status" value="1"/>
</dbReference>